<evidence type="ECO:0000313" key="2">
    <source>
        <dbReference type="Proteomes" id="UP000807769"/>
    </source>
</evidence>
<protein>
    <submittedName>
        <fullName evidence="1">Uncharacterized protein</fullName>
    </submittedName>
</protein>
<comment type="caution">
    <text evidence="1">The sequence shown here is derived from an EMBL/GenBank/DDBJ whole genome shotgun (WGS) entry which is preliminary data.</text>
</comment>
<dbReference type="EMBL" id="JABBWG010000046">
    <property type="protein sequence ID" value="KAG1807040.1"/>
    <property type="molecule type" value="Genomic_DNA"/>
</dbReference>
<dbReference type="AlphaFoldDB" id="A0A9P7DZI9"/>
<sequence>MTQQTNPMLKMSKCISTKLEGPITHLEKIISTITEKDPDQIVIQAMIKRVEEVADGVYSSIADIKDTIKILTPAVNSLQTKIKDLMTKTLSNPTSQTMASWQSCSAITATNLPPMVDQVLARAAAHERQIILDSTPGNQIFPPNTPCSDITEKISAVLAFIK</sequence>
<keyword evidence="2" id="KW-1185">Reference proteome</keyword>
<proteinExistence type="predicted"/>
<dbReference type="Proteomes" id="UP000807769">
    <property type="component" value="Unassembled WGS sequence"/>
</dbReference>
<dbReference type="GeneID" id="64627472"/>
<accession>A0A9P7DZI9</accession>
<evidence type="ECO:0000313" key="1">
    <source>
        <dbReference type="EMBL" id="KAG1807040.1"/>
    </source>
</evidence>
<gene>
    <name evidence="1" type="ORF">BJ212DRAFT_1303681</name>
</gene>
<dbReference type="RefSeq" id="XP_041187806.1">
    <property type="nucleotide sequence ID" value="XM_041333455.1"/>
</dbReference>
<organism evidence="1 2">
    <name type="scientific">Suillus subaureus</name>
    <dbReference type="NCBI Taxonomy" id="48587"/>
    <lineage>
        <taxon>Eukaryota</taxon>
        <taxon>Fungi</taxon>
        <taxon>Dikarya</taxon>
        <taxon>Basidiomycota</taxon>
        <taxon>Agaricomycotina</taxon>
        <taxon>Agaricomycetes</taxon>
        <taxon>Agaricomycetidae</taxon>
        <taxon>Boletales</taxon>
        <taxon>Suillineae</taxon>
        <taxon>Suillaceae</taxon>
        <taxon>Suillus</taxon>
    </lineage>
</organism>
<name>A0A9P7DZI9_9AGAM</name>
<dbReference type="OrthoDB" id="2800503at2759"/>
<reference evidence="1" key="1">
    <citation type="journal article" date="2020" name="New Phytol.">
        <title>Comparative genomics reveals dynamic genome evolution in host specialist ectomycorrhizal fungi.</title>
        <authorList>
            <person name="Lofgren L.A."/>
            <person name="Nguyen N.H."/>
            <person name="Vilgalys R."/>
            <person name="Ruytinx J."/>
            <person name="Liao H.L."/>
            <person name="Branco S."/>
            <person name="Kuo A."/>
            <person name="LaButti K."/>
            <person name="Lipzen A."/>
            <person name="Andreopoulos W."/>
            <person name="Pangilinan J."/>
            <person name="Riley R."/>
            <person name="Hundley H."/>
            <person name="Na H."/>
            <person name="Barry K."/>
            <person name="Grigoriev I.V."/>
            <person name="Stajich J.E."/>
            <person name="Kennedy P.G."/>
        </authorList>
    </citation>
    <scope>NUCLEOTIDE SEQUENCE</scope>
    <source>
        <strain evidence="1">MN1</strain>
    </source>
</reference>